<proteinExistence type="predicted"/>
<dbReference type="NCBIfam" id="NF037995">
    <property type="entry name" value="TRAP_S1"/>
    <property type="match status" value="1"/>
</dbReference>
<dbReference type="GO" id="GO:0055085">
    <property type="term" value="P:transmembrane transport"/>
    <property type="evidence" value="ECO:0007669"/>
    <property type="project" value="InterPro"/>
</dbReference>
<feature type="chain" id="PRO_5004180292" evidence="2">
    <location>
        <begin position="24"/>
        <end position="330"/>
    </location>
</feature>
<name>Q11FC2_CHESB</name>
<keyword evidence="1 2" id="KW-0732">Signal</keyword>
<dbReference type="STRING" id="266779.Meso_2519"/>
<dbReference type="HOGENOM" id="CLU_036176_1_1_5"/>
<organism evidence="3">
    <name type="scientific">Chelativorans sp. (strain BNC1)</name>
    <dbReference type="NCBI Taxonomy" id="266779"/>
    <lineage>
        <taxon>Bacteria</taxon>
        <taxon>Pseudomonadati</taxon>
        <taxon>Pseudomonadota</taxon>
        <taxon>Alphaproteobacteria</taxon>
        <taxon>Hyphomicrobiales</taxon>
        <taxon>Phyllobacteriaceae</taxon>
        <taxon>Chelativorans</taxon>
    </lineage>
</organism>
<dbReference type="eggNOG" id="COG1638">
    <property type="taxonomic scope" value="Bacteria"/>
</dbReference>
<gene>
    <name evidence="3" type="ordered locus">Meso_2519</name>
</gene>
<reference evidence="3" key="1">
    <citation type="submission" date="2006-06" db="EMBL/GenBank/DDBJ databases">
        <title>Complete sequence of chromosome of Chelativorans sp. BNC1.</title>
        <authorList>
            <consortium name="US DOE Joint Genome Institute"/>
            <person name="Copeland A."/>
            <person name="Lucas S."/>
            <person name="Lapidus A."/>
            <person name="Barry K."/>
            <person name="Detter J.C."/>
            <person name="Glavina del Rio T."/>
            <person name="Hammon N."/>
            <person name="Israni S."/>
            <person name="Dalin E."/>
            <person name="Tice H."/>
            <person name="Pitluck S."/>
            <person name="Chertkov O."/>
            <person name="Brettin T."/>
            <person name="Bruce D."/>
            <person name="Han C."/>
            <person name="Tapia R."/>
            <person name="Gilna P."/>
            <person name="Schmutz J."/>
            <person name="Larimer F."/>
            <person name="Land M."/>
            <person name="Hauser L."/>
            <person name="Kyrpides N."/>
            <person name="Mikhailova N."/>
            <person name="Richardson P."/>
        </authorList>
    </citation>
    <scope>NUCLEOTIDE SEQUENCE</scope>
    <source>
        <strain evidence="3">BNC1</strain>
    </source>
</reference>
<evidence type="ECO:0000313" key="3">
    <source>
        <dbReference type="EMBL" id="ABG63903.1"/>
    </source>
</evidence>
<sequence precursor="true">MRLFTITACGILAALTMTGSALADEVSIRLGHVGAPVSPQQTIAELFASKVEEYSDGSVTVQIFNSGTLGNERQLQEGVRSSTLDMTIAGTFSYFVPWAGALEAPMLYSSLEHFTNFFSSEDGAKLMEAFQADADVKALFVVPHGGFRYITMRDIEVKSPADLKGVKIRNPNVPSFNVMAEAVGAIPTPIDFSELYVALQRDVVQGQHNPVGNIVGAKLYEVQDSLSMVPWGISPHLVSMSTRAWERLDDAQKEAVVRASAETAKEYPAIAVAEEEELLSGIEEQITIIRPDEIDLEAFLATFRDTGLPALKNEYGDAAGKWLDAIDAAR</sequence>
<dbReference type="EMBL" id="CP000390">
    <property type="protein sequence ID" value="ABG63903.1"/>
    <property type="molecule type" value="Genomic_DNA"/>
</dbReference>
<evidence type="ECO:0000256" key="1">
    <source>
        <dbReference type="ARBA" id="ARBA00022729"/>
    </source>
</evidence>
<dbReference type="Pfam" id="PF03480">
    <property type="entry name" value="DctP"/>
    <property type="match status" value="1"/>
</dbReference>
<dbReference type="PANTHER" id="PTHR33376:SF4">
    <property type="entry name" value="SIALIC ACID-BINDING PERIPLASMIC PROTEIN SIAP"/>
    <property type="match status" value="1"/>
</dbReference>
<dbReference type="AlphaFoldDB" id="Q11FC2"/>
<accession>Q11FC2</accession>
<protein>
    <submittedName>
        <fullName evidence="3">TRAP dicarboxylate transporter, DctP subunit</fullName>
    </submittedName>
</protein>
<dbReference type="SUPFAM" id="SSF53850">
    <property type="entry name" value="Periplasmic binding protein-like II"/>
    <property type="match status" value="1"/>
</dbReference>
<dbReference type="PANTHER" id="PTHR33376">
    <property type="match status" value="1"/>
</dbReference>
<evidence type="ECO:0000256" key="2">
    <source>
        <dbReference type="SAM" id="SignalP"/>
    </source>
</evidence>
<feature type="signal peptide" evidence="2">
    <location>
        <begin position="1"/>
        <end position="23"/>
    </location>
</feature>
<dbReference type="OrthoDB" id="9803763at2"/>
<dbReference type="InterPro" id="IPR018389">
    <property type="entry name" value="DctP_fam"/>
</dbReference>
<dbReference type="CDD" id="cd13672">
    <property type="entry name" value="PBP2_TRAP_Siap"/>
    <property type="match status" value="1"/>
</dbReference>
<dbReference type="KEGG" id="mes:Meso_2519"/>
<dbReference type="Gene3D" id="3.40.190.170">
    <property type="entry name" value="Bacterial extracellular solute-binding protein, family 7"/>
    <property type="match status" value="1"/>
</dbReference>
<dbReference type="InterPro" id="IPR038404">
    <property type="entry name" value="TRAP_DctP_sf"/>
</dbReference>